<evidence type="ECO:0000313" key="23">
    <source>
        <dbReference type="Proteomes" id="UP000758603"/>
    </source>
</evidence>
<reference evidence="22" key="1">
    <citation type="journal article" date="2021" name="Nat. Commun.">
        <title>Genetic determinants of endophytism in the Arabidopsis root mycobiome.</title>
        <authorList>
            <person name="Mesny F."/>
            <person name="Miyauchi S."/>
            <person name="Thiergart T."/>
            <person name="Pickel B."/>
            <person name="Atanasova L."/>
            <person name="Karlsson M."/>
            <person name="Huettel B."/>
            <person name="Barry K.W."/>
            <person name="Haridas S."/>
            <person name="Chen C."/>
            <person name="Bauer D."/>
            <person name="Andreopoulos W."/>
            <person name="Pangilinan J."/>
            <person name="LaButti K."/>
            <person name="Riley R."/>
            <person name="Lipzen A."/>
            <person name="Clum A."/>
            <person name="Drula E."/>
            <person name="Henrissat B."/>
            <person name="Kohler A."/>
            <person name="Grigoriev I.V."/>
            <person name="Martin F.M."/>
            <person name="Hacquard S."/>
        </authorList>
    </citation>
    <scope>NUCLEOTIDE SEQUENCE</scope>
    <source>
        <strain evidence="22">MPI-SDFR-AT-0073</strain>
    </source>
</reference>
<feature type="region of interest" description="Disordered" evidence="19">
    <location>
        <begin position="1"/>
        <end position="65"/>
    </location>
</feature>
<evidence type="ECO:0000256" key="17">
    <source>
        <dbReference type="ARBA" id="ARBA00068941"/>
    </source>
</evidence>
<keyword evidence="10" id="KW-0238">DNA-binding</keyword>
<dbReference type="EMBL" id="JAGPXC010000007">
    <property type="protein sequence ID" value="KAH6649155.1"/>
    <property type="molecule type" value="Genomic_DNA"/>
</dbReference>
<comment type="function">
    <text evidence="16">DNA-binding protein involved in single-strand DNA break repair, double-strand DNA break repair and base excision repair. Resolves abortive DNA ligation intermediates formed either at base excision sites, or when DNA ligases attempt to repair non-ligatable breaks induced by reactive oxygen species. Catalyzes the release of adenylate groups covalently linked to 5'-phosphate termini, resulting in the production of 5'-phosphate termini that can be efficiently rejoined. Likewise, catalyzes the release of 3'-linked guanosine (DNAppG) and inosine (DNAppI) from DNA, but has higher specific activity with 5'-linked adenosine (AppDNA).</text>
</comment>
<dbReference type="GO" id="GO:0033699">
    <property type="term" value="F:DNA 5'-adenosine monophosphate hydrolase activity"/>
    <property type="evidence" value="ECO:0007669"/>
    <property type="project" value="UniProtKB-EC"/>
</dbReference>
<dbReference type="OrthoDB" id="3512845at2759"/>
<name>A0A9P8UFR1_9PEZI</name>
<dbReference type="GO" id="GO:0003725">
    <property type="term" value="F:double-stranded RNA binding"/>
    <property type="evidence" value="ECO:0007669"/>
    <property type="project" value="TreeGrafter"/>
</dbReference>
<keyword evidence="7" id="KW-0227">DNA damage</keyword>
<evidence type="ECO:0000256" key="1">
    <source>
        <dbReference type="ARBA" id="ARBA00004123"/>
    </source>
</evidence>
<dbReference type="GO" id="GO:0000012">
    <property type="term" value="P:single strand break repair"/>
    <property type="evidence" value="ECO:0007669"/>
    <property type="project" value="TreeGrafter"/>
</dbReference>
<evidence type="ECO:0000256" key="14">
    <source>
        <dbReference type="ARBA" id="ARBA00044639"/>
    </source>
</evidence>
<sequence>MSLTDSDSEDAITNKEIAGEASAPPASQAGVSSTTTQRNAFSELMKSKAKVPAQPTKDSTSKSSSLAISFKGRDGLGAYTHDPAVFPPSRVIYYDDDFVVINDLYPKSSVHTLLLPRSPRSRLHPFDAFEDTDFLAKVQAEALKLKQLVAKELQRRYGQYSERDKVREAVLNGELEWNKEELPEGREWEREAMVGIHAHPSMNDLHVHVISRDMFSECLQHRKHYESFNTPFFIDVTDFPLAKNDPRRHPGRAGFLNQDLKCWRCGQNFGKKFKQLKEHLKEEFEKWKQE</sequence>
<dbReference type="GO" id="GO:0005737">
    <property type="term" value="C:cytoplasm"/>
    <property type="evidence" value="ECO:0007669"/>
    <property type="project" value="UniProtKB-SubCell"/>
</dbReference>
<dbReference type="EC" id="3.6.1.71" evidence="4"/>
<keyword evidence="6" id="KW-0479">Metal-binding</keyword>
<dbReference type="Pfam" id="PF16278">
    <property type="entry name" value="zf-C2HE"/>
    <property type="match status" value="1"/>
</dbReference>
<keyword evidence="5" id="KW-0963">Cytoplasm</keyword>
<dbReference type="AlphaFoldDB" id="A0A9P8UFR1"/>
<dbReference type="GO" id="GO:1990165">
    <property type="term" value="F:single-strand break-containing DNA binding"/>
    <property type="evidence" value="ECO:0007669"/>
    <property type="project" value="TreeGrafter"/>
</dbReference>
<dbReference type="GO" id="GO:0003697">
    <property type="term" value="F:single-stranded DNA binding"/>
    <property type="evidence" value="ECO:0007669"/>
    <property type="project" value="TreeGrafter"/>
</dbReference>
<feature type="domain" description="Aprataxin C2HE/C2H2/C2HC zinc finger" evidence="21">
    <location>
        <begin position="229"/>
        <end position="286"/>
    </location>
</feature>
<evidence type="ECO:0000256" key="16">
    <source>
        <dbReference type="ARBA" id="ARBA00059438"/>
    </source>
</evidence>
<evidence type="ECO:0000256" key="15">
    <source>
        <dbReference type="ARBA" id="ARBA00044713"/>
    </source>
</evidence>
<proteinExistence type="predicted"/>
<evidence type="ECO:0000256" key="7">
    <source>
        <dbReference type="ARBA" id="ARBA00022763"/>
    </source>
</evidence>
<keyword evidence="11" id="KW-0234">DNA repair</keyword>
<evidence type="ECO:0000256" key="10">
    <source>
        <dbReference type="ARBA" id="ARBA00023125"/>
    </source>
</evidence>
<evidence type="ECO:0000256" key="18">
    <source>
        <dbReference type="ARBA" id="ARBA00076243"/>
    </source>
</evidence>
<comment type="catalytic activity">
    <reaction evidence="15">
        <text>a 5'-end adenosine-5'-diphospho-5'-ribonucleoside-2'-deoxyribonucleotide-DNA + H2O = a 5'-end 5'-phospho-ribonucleoside-2'-deoxyribonucleotide-DNA + AMP + 2 H(+)</text>
        <dbReference type="Rhea" id="RHEA:52132"/>
        <dbReference type="Rhea" id="RHEA-COMP:13182"/>
        <dbReference type="Rhea" id="RHEA-COMP:13183"/>
        <dbReference type="ChEBI" id="CHEBI:15377"/>
        <dbReference type="ChEBI" id="CHEBI:15378"/>
        <dbReference type="ChEBI" id="CHEBI:136414"/>
        <dbReference type="ChEBI" id="CHEBI:136415"/>
        <dbReference type="ChEBI" id="CHEBI:456215"/>
        <dbReference type="EC" id="3.6.1.71"/>
    </reaction>
</comment>
<dbReference type="Pfam" id="PF01230">
    <property type="entry name" value="HIT"/>
    <property type="match status" value="1"/>
</dbReference>
<dbReference type="PANTHER" id="PTHR12486">
    <property type="entry name" value="APRATAXIN-RELATED"/>
    <property type="match status" value="1"/>
</dbReference>
<keyword evidence="23" id="KW-1185">Reference proteome</keyword>
<comment type="subcellular location">
    <subcellularLocation>
        <location evidence="2">Cytoplasm</location>
    </subcellularLocation>
    <subcellularLocation>
        <location evidence="1">Nucleus</location>
    </subcellularLocation>
</comment>
<comment type="caution">
    <text evidence="22">The sequence shown here is derived from an EMBL/GenBank/DDBJ whole genome shotgun (WGS) entry which is preliminary data.</text>
</comment>
<protein>
    <recommendedName>
        <fullName evidence="17">Aprataxin-like protein</fullName>
        <ecNumber evidence="4">3.6.1.71</ecNumber>
        <ecNumber evidence="3">3.6.1.72</ecNumber>
    </recommendedName>
    <alternativeName>
        <fullName evidence="18">Hit family protein 3</fullName>
    </alternativeName>
</protein>
<evidence type="ECO:0000256" key="8">
    <source>
        <dbReference type="ARBA" id="ARBA00022801"/>
    </source>
</evidence>
<gene>
    <name evidence="22" type="ORF">BKA67DRAFT_539149</name>
</gene>
<feature type="compositionally biased region" description="Polar residues" evidence="19">
    <location>
        <begin position="29"/>
        <end position="40"/>
    </location>
</feature>
<comment type="catalytic activity">
    <reaction evidence="14">
        <text>a 5'-end adenosine-5'-diphospho-5'-2'-deoxyribonucleoside-DNA + H2O = a 5'-end 5'-phospho-2'-deoxyribonucleoside-DNA + AMP + 2 H(+)</text>
        <dbReference type="Rhea" id="RHEA:52128"/>
        <dbReference type="Rhea" id="RHEA-COMP:13180"/>
        <dbReference type="Rhea" id="RHEA-COMP:13181"/>
        <dbReference type="ChEBI" id="CHEBI:15377"/>
        <dbReference type="ChEBI" id="CHEBI:15378"/>
        <dbReference type="ChEBI" id="CHEBI:136412"/>
        <dbReference type="ChEBI" id="CHEBI:136413"/>
        <dbReference type="ChEBI" id="CHEBI:456215"/>
        <dbReference type="EC" id="3.6.1.71"/>
    </reaction>
</comment>
<dbReference type="GO" id="GO:0046872">
    <property type="term" value="F:metal ion binding"/>
    <property type="evidence" value="ECO:0007669"/>
    <property type="project" value="UniProtKB-KW"/>
</dbReference>
<keyword evidence="8" id="KW-0378">Hydrolase</keyword>
<keyword evidence="9" id="KW-0862">Zinc</keyword>
<evidence type="ECO:0000256" key="2">
    <source>
        <dbReference type="ARBA" id="ARBA00004496"/>
    </source>
</evidence>
<evidence type="ECO:0000256" key="3">
    <source>
        <dbReference type="ARBA" id="ARBA00012495"/>
    </source>
</evidence>
<keyword evidence="12" id="KW-0539">Nucleus</keyword>
<dbReference type="Proteomes" id="UP000758603">
    <property type="component" value="Unassembled WGS sequence"/>
</dbReference>
<feature type="compositionally biased region" description="Polar residues" evidence="19">
    <location>
        <begin position="56"/>
        <end position="65"/>
    </location>
</feature>
<dbReference type="InterPro" id="IPR032566">
    <property type="entry name" value="Znf-C2HE"/>
</dbReference>
<feature type="domain" description="HIT" evidence="20">
    <location>
        <begin position="88"/>
        <end position="213"/>
    </location>
</feature>
<dbReference type="InterPro" id="IPR036265">
    <property type="entry name" value="HIT-like_sf"/>
</dbReference>
<comment type="catalytic activity">
    <reaction evidence="13">
        <text>a 3'-end 2'-deoxyribonucleotide-3'-diphospho-5'-guanosine-DNA + H2O = a 3'-end 2'-deoxyribonucleotide 3'-phosphate-DNA + GMP + 2 H(+)</text>
        <dbReference type="Rhea" id="RHEA:52140"/>
        <dbReference type="Rhea" id="RHEA-COMP:13186"/>
        <dbReference type="Rhea" id="RHEA-COMP:13187"/>
        <dbReference type="ChEBI" id="CHEBI:15377"/>
        <dbReference type="ChEBI" id="CHEBI:15378"/>
        <dbReference type="ChEBI" id="CHEBI:58115"/>
        <dbReference type="ChEBI" id="CHEBI:136419"/>
        <dbReference type="ChEBI" id="CHEBI:136420"/>
        <dbReference type="EC" id="3.6.1.72"/>
    </reaction>
</comment>
<feature type="compositionally biased region" description="Acidic residues" evidence="19">
    <location>
        <begin position="1"/>
        <end position="10"/>
    </location>
</feature>
<evidence type="ECO:0000256" key="19">
    <source>
        <dbReference type="SAM" id="MobiDB-lite"/>
    </source>
</evidence>
<evidence type="ECO:0000256" key="6">
    <source>
        <dbReference type="ARBA" id="ARBA00022723"/>
    </source>
</evidence>
<dbReference type="FunFam" id="3.30.428.10:FF:000017">
    <property type="entry name" value="Aprataxin-like protein"/>
    <property type="match status" value="1"/>
</dbReference>
<evidence type="ECO:0000259" key="20">
    <source>
        <dbReference type="Pfam" id="PF01230"/>
    </source>
</evidence>
<dbReference type="GO" id="GO:0030983">
    <property type="term" value="F:mismatched DNA binding"/>
    <property type="evidence" value="ECO:0007669"/>
    <property type="project" value="TreeGrafter"/>
</dbReference>
<evidence type="ECO:0000259" key="21">
    <source>
        <dbReference type="Pfam" id="PF16278"/>
    </source>
</evidence>
<dbReference type="Gene3D" id="3.30.428.10">
    <property type="entry name" value="HIT-like"/>
    <property type="match status" value="1"/>
</dbReference>
<dbReference type="EC" id="3.6.1.72" evidence="3"/>
<evidence type="ECO:0000313" key="22">
    <source>
        <dbReference type="EMBL" id="KAH6649155.1"/>
    </source>
</evidence>
<dbReference type="SUPFAM" id="SSF54197">
    <property type="entry name" value="HIT-like"/>
    <property type="match status" value="1"/>
</dbReference>
<dbReference type="PANTHER" id="PTHR12486:SF4">
    <property type="entry name" value="APRATAXIN"/>
    <property type="match status" value="1"/>
</dbReference>
<dbReference type="GO" id="GO:0005634">
    <property type="term" value="C:nucleus"/>
    <property type="evidence" value="ECO:0007669"/>
    <property type="project" value="UniProtKB-SubCell"/>
</dbReference>
<dbReference type="GeneID" id="70129478"/>
<organism evidence="22 23">
    <name type="scientific">Truncatella angustata</name>
    <dbReference type="NCBI Taxonomy" id="152316"/>
    <lineage>
        <taxon>Eukaryota</taxon>
        <taxon>Fungi</taxon>
        <taxon>Dikarya</taxon>
        <taxon>Ascomycota</taxon>
        <taxon>Pezizomycotina</taxon>
        <taxon>Sordariomycetes</taxon>
        <taxon>Xylariomycetidae</taxon>
        <taxon>Amphisphaeriales</taxon>
        <taxon>Sporocadaceae</taxon>
        <taxon>Truncatella</taxon>
    </lineage>
</organism>
<evidence type="ECO:0000256" key="9">
    <source>
        <dbReference type="ARBA" id="ARBA00022833"/>
    </source>
</evidence>
<evidence type="ECO:0000256" key="4">
    <source>
        <dbReference type="ARBA" id="ARBA00012496"/>
    </source>
</evidence>
<dbReference type="GO" id="GO:0120108">
    <property type="term" value="F:DNA-3'-diphospho-5'-guanosine diphosphatase activity"/>
    <property type="evidence" value="ECO:0007669"/>
    <property type="project" value="UniProtKB-EC"/>
</dbReference>
<accession>A0A9P8UFR1</accession>
<evidence type="ECO:0000256" key="13">
    <source>
        <dbReference type="ARBA" id="ARBA00024601"/>
    </source>
</evidence>
<dbReference type="InterPro" id="IPR011146">
    <property type="entry name" value="HIT-like"/>
</dbReference>
<evidence type="ECO:0000256" key="12">
    <source>
        <dbReference type="ARBA" id="ARBA00023242"/>
    </source>
</evidence>
<dbReference type="RefSeq" id="XP_045955662.1">
    <property type="nucleotide sequence ID" value="XM_046100586.1"/>
</dbReference>
<evidence type="ECO:0000256" key="5">
    <source>
        <dbReference type="ARBA" id="ARBA00022490"/>
    </source>
</evidence>
<evidence type="ECO:0000256" key="11">
    <source>
        <dbReference type="ARBA" id="ARBA00023204"/>
    </source>
</evidence>